<dbReference type="Gene3D" id="3.40.50.300">
    <property type="entry name" value="P-loop containing nucleotide triphosphate hydrolases"/>
    <property type="match status" value="1"/>
</dbReference>
<comment type="caution">
    <text evidence="1">The sequence shown here is derived from an EMBL/GenBank/DDBJ whole genome shotgun (WGS) entry which is preliminary data.</text>
</comment>
<dbReference type="InterPro" id="IPR027417">
    <property type="entry name" value="P-loop_NTPase"/>
</dbReference>
<organism evidence="1 2">
    <name type="scientific">Apibacter muscae</name>
    <dbReference type="NCBI Taxonomy" id="2509004"/>
    <lineage>
        <taxon>Bacteria</taxon>
        <taxon>Pseudomonadati</taxon>
        <taxon>Bacteroidota</taxon>
        <taxon>Flavobacteriia</taxon>
        <taxon>Flavobacteriales</taxon>
        <taxon>Weeksellaceae</taxon>
        <taxon>Apibacter</taxon>
    </lineage>
</organism>
<dbReference type="AlphaFoldDB" id="A0A563DKP4"/>
<reference evidence="1 2" key="1">
    <citation type="submission" date="2019-02" db="EMBL/GenBank/DDBJ databases">
        <title>Apibacter muscae sp. nov.: a novel member of the house fly microbiota.</title>
        <authorList>
            <person name="Park R."/>
        </authorList>
    </citation>
    <scope>NUCLEOTIDE SEQUENCE [LARGE SCALE GENOMIC DNA]</scope>
    <source>
        <strain evidence="1 2">AL1</strain>
    </source>
</reference>
<proteinExistence type="predicted"/>
<sequence length="512" mass="60272">MRKEDKKALERYRKKLELSKQSVHINPFETDKERKEAIERSKKDILYCVERYFPHYAKYPCADFHLQWAKLVKKDKNFVGFCKWGRGLAKSVWNNIFIPFWLWLNGENMYFVLVAVNEKKARQLLEDLRAEFEINPQIIADFGEQVKLGSWEEELWITKGGFIGQAMGFGQSCRGLRVGAQRPTYYNLDDLETRQTIKSEKRQDEMVEWVEEELLPSMDSPEDTERLLFSNNWFAPVMFLKKLAKKHPDWKVHEVKAYDSTTFKPTWAGKYTADYYRAKAKKMGITSADSEYNHKAVLRGGKVFKAEYIQWAKLPRIDHFKAICAHWDIAYAGNETSDYNAVRIWGLYKNDFYYIDSFVKQTKMKPAVKYMIAIDREMKAKGIEIIWRAEAQFWNDEVERTIKEACKEEGNYQLSITLVYDKNHKYTKIIARLEARYQNGRIYYNDKKQSHNDTQIGLQQLYGISPGYSSHDDAPDADSEAVEYLSKYITNNSDSDDNAYLQGSYQPKHERI</sequence>
<protein>
    <recommendedName>
        <fullName evidence="3">Terminase large subunit gp17-like C-terminal domain-containing protein</fullName>
    </recommendedName>
</protein>
<gene>
    <name evidence="1" type="ORF">ETU09_00540</name>
</gene>
<keyword evidence="2" id="KW-1185">Reference proteome</keyword>
<evidence type="ECO:0000313" key="1">
    <source>
        <dbReference type="EMBL" id="TWP30521.1"/>
    </source>
</evidence>
<dbReference type="EMBL" id="SELH01000011">
    <property type="protein sequence ID" value="TWP30521.1"/>
    <property type="molecule type" value="Genomic_DNA"/>
</dbReference>
<evidence type="ECO:0000313" key="2">
    <source>
        <dbReference type="Proteomes" id="UP000319499"/>
    </source>
</evidence>
<accession>A0A563DKP4</accession>
<name>A0A563DKP4_9FLAO</name>
<dbReference type="RefSeq" id="WP_146261305.1">
    <property type="nucleotide sequence ID" value="NZ_SELG01000027.1"/>
</dbReference>
<evidence type="ECO:0008006" key="3">
    <source>
        <dbReference type="Google" id="ProtNLM"/>
    </source>
</evidence>
<dbReference type="OrthoDB" id="1327410at2"/>
<dbReference type="Proteomes" id="UP000319499">
    <property type="component" value="Unassembled WGS sequence"/>
</dbReference>